<reference evidence="1" key="1">
    <citation type="submission" date="2018-05" db="EMBL/GenBank/DDBJ databases">
        <authorList>
            <person name="Lanie J.A."/>
            <person name="Ng W.-L."/>
            <person name="Kazmierczak K.M."/>
            <person name="Andrzejewski T.M."/>
            <person name="Davidsen T.M."/>
            <person name="Wayne K.J."/>
            <person name="Tettelin H."/>
            <person name="Glass J.I."/>
            <person name="Rusch D."/>
            <person name="Podicherti R."/>
            <person name="Tsui H.-C.T."/>
            <person name="Winkler M.E."/>
        </authorList>
    </citation>
    <scope>NUCLEOTIDE SEQUENCE</scope>
</reference>
<protein>
    <submittedName>
        <fullName evidence="1">Uncharacterized protein</fullName>
    </submittedName>
</protein>
<gene>
    <name evidence="1" type="ORF">METZ01_LOCUS277241</name>
</gene>
<feature type="non-terminal residue" evidence="1">
    <location>
        <position position="1"/>
    </location>
</feature>
<sequence length="417" mass="43841">PTITSIITGRGNNTNYPFYVTVTFDDNIGVSDSAGIFTDNNAFIDPNGTGALVVEDFTVSMTGGTAVLTLGNDTIPADIRDINDVVDANDEGDLTVRLGLDLIGVPDGTEEITVTPKDSAIFDKAGNDLVPAAITDFITDATPPIIGPPGEIIARNHADTTGNPDTIAGVPVTYIRTRNPTFNLIYTDAKSTGDGALALESEVNGFAKILSPSVLTNNITGFIEIQTPLDEITYGIGESPPNPLLFTVTDTSDNTNQDTAATFIVDLTPPTILETTINYSNDIVTVILDVDTSFSNNDATGNLTIEDFDPTINELLGIARNPIFAGSPSLTPAGLDTFALHINFNGDADGTEVLTIKPVVNSIFDFAGNAASITQFDSVTLFDKTPPDPSGPIEVRNDAGQPGNVVETAGIDVIYVH</sequence>
<organism evidence="1">
    <name type="scientific">marine metagenome</name>
    <dbReference type="NCBI Taxonomy" id="408172"/>
    <lineage>
        <taxon>unclassified sequences</taxon>
        <taxon>metagenomes</taxon>
        <taxon>ecological metagenomes</taxon>
    </lineage>
</organism>
<dbReference type="EMBL" id="UINC01080960">
    <property type="protein sequence ID" value="SVC24387.1"/>
    <property type="molecule type" value="Genomic_DNA"/>
</dbReference>
<accession>A0A382KNA3</accession>
<proteinExistence type="predicted"/>
<evidence type="ECO:0000313" key="1">
    <source>
        <dbReference type="EMBL" id="SVC24387.1"/>
    </source>
</evidence>
<dbReference type="AlphaFoldDB" id="A0A382KNA3"/>
<feature type="non-terminal residue" evidence="1">
    <location>
        <position position="417"/>
    </location>
</feature>
<name>A0A382KNA3_9ZZZZ</name>